<evidence type="ECO:0000313" key="2">
    <source>
        <dbReference type="Proteomes" id="UP000237347"/>
    </source>
</evidence>
<proteinExistence type="predicted"/>
<keyword evidence="2" id="KW-1185">Reference proteome</keyword>
<gene>
    <name evidence="1" type="ORF">CFP56_005444</name>
</gene>
<dbReference type="EMBL" id="PKMF04000130">
    <property type="protein sequence ID" value="KAK7848170.1"/>
    <property type="molecule type" value="Genomic_DNA"/>
</dbReference>
<accession>A0AAW0LAI8</accession>
<sequence length="225" mass="24223">MASGSVIYADCTINVPLGSDAKSTQAFSKELKLKYMPKGKKVMAQSGKSVTKKEKSLEWKIIKNMELETTKQKSDRGSFSFNEASMEIKEFKAGGSAELRGACLNPNPPQLSTDSEKGAALGEVVMIKDSGYGFKADGNNNMVVTPQEAGRPPLVEISTNKHEAGVNHQSSSDGAMRNISKANLKRIDPKIHSKNADRDGEALLFDMCDAVDPGISSNHQGVDLT</sequence>
<reference evidence="1 2" key="1">
    <citation type="journal article" date="2018" name="Sci. Data">
        <title>The draft genome sequence of cork oak.</title>
        <authorList>
            <person name="Ramos A.M."/>
            <person name="Usie A."/>
            <person name="Barbosa P."/>
            <person name="Barros P.M."/>
            <person name="Capote T."/>
            <person name="Chaves I."/>
            <person name="Simoes F."/>
            <person name="Abreu I."/>
            <person name="Carrasquinho I."/>
            <person name="Faro C."/>
            <person name="Guimaraes J.B."/>
            <person name="Mendonca D."/>
            <person name="Nobrega F."/>
            <person name="Rodrigues L."/>
            <person name="Saibo N.J.M."/>
            <person name="Varela M.C."/>
            <person name="Egas C."/>
            <person name="Matos J."/>
            <person name="Miguel C.M."/>
            <person name="Oliveira M.M."/>
            <person name="Ricardo C.P."/>
            <person name="Goncalves S."/>
        </authorList>
    </citation>
    <scope>NUCLEOTIDE SEQUENCE [LARGE SCALE GENOMIC DNA]</scope>
    <source>
        <strain evidence="2">cv. HL8</strain>
    </source>
</reference>
<comment type="caution">
    <text evidence="1">The sequence shown here is derived from an EMBL/GenBank/DDBJ whole genome shotgun (WGS) entry which is preliminary data.</text>
</comment>
<evidence type="ECO:0000313" key="1">
    <source>
        <dbReference type="EMBL" id="KAK7848170.1"/>
    </source>
</evidence>
<dbReference type="AlphaFoldDB" id="A0AAW0LAI8"/>
<protein>
    <submittedName>
        <fullName evidence="1">Uncharacterized protein</fullName>
    </submittedName>
</protein>
<name>A0AAW0LAI8_QUESU</name>
<dbReference type="Proteomes" id="UP000237347">
    <property type="component" value="Unassembled WGS sequence"/>
</dbReference>
<organism evidence="1 2">
    <name type="scientific">Quercus suber</name>
    <name type="common">Cork oak</name>
    <dbReference type="NCBI Taxonomy" id="58331"/>
    <lineage>
        <taxon>Eukaryota</taxon>
        <taxon>Viridiplantae</taxon>
        <taxon>Streptophyta</taxon>
        <taxon>Embryophyta</taxon>
        <taxon>Tracheophyta</taxon>
        <taxon>Spermatophyta</taxon>
        <taxon>Magnoliopsida</taxon>
        <taxon>eudicotyledons</taxon>
        <taxon>Gunneridae</taxon>
        <taxon>Pentapetalae</taxon>
        <taxon>rosids</taxon>
        <taxon>fabids</taxon>
        <taxon>Fagales</taxon>
        <taxon>Fagaceae</taxon>
        <taxon>Quercus</taxon>
    </lineage>
</organism>